<protein>
    <submittedName>
        <fullName evidence="2">Uncharacterized protein</fullName>
    </submittedName>
</protein>
<accession>A0AAW2CYB9</accession>
<gene>
    <name evidence="2" type="ORF">SO802_017103</name>
</gene>
<name>A0AAW2CYB9_9ROSI</name>
<reference evidence="2 3" key="1">
    <citation type="submission" date="2024-01" db="EMBL/GenBank/DDBJ databases">
        <title>A telomere-to-telomere, gap-free genome of sweet tea (Lithocarpus litseifolius).</title>
        <authorList>
            <person name="Zhou J."/>
        </authorList>
    </citation>
    <scope>NUCLEOTIDE SEQUENCE [LARGE SCALE GENOMIC DNA]</scope>
    <source>
        <strain evidence="2">Zhou-2022a</strain>
        <tissue evidence="2">Leaf</tissue>
    </source>
</reference>
<comment type="caution">
    <text evidence="2">The sequence shown here is derived from an EMBL/GenBank/DDBJ whole genome shotgun (WGS) entry which is preliminary data.</text>
</comment>
<dbReference type="Proteomes" id="UP001459277">
    <property type="component" value="Unassembled WGS sequence"/>
</dbReference>
<evidence type="ECO:0000313" key="3">
    <source>
        <dbReference type="Proteomes" id="UP001459277"/>
    </source>
</evidence>
<feature type="compositionally biased region" description="Acidic residues" evidence="1">
    <location>
        <begin position="66"/>
        <end position="84"/>
    </location>
</feature>
<proteinExistence type="predicted"/>
<keyword evidence="3" id="KW-1185">Reference proteome</keyword>
<feature type="region of interest" description="Disordered" evidence="1">
    <location>
        <begin position="66"/>
        <end position="93"/>
    </location>
</feature>
<evidence type="ECO:0000256" key="1">
    <source>
        <dbReference type="SAM" id="MobiDB-lite"/>
    </source>
</evidence>
<evidence type="ECO:0000313" key="2">
    <source>
        <dbReference type="EMBL" id="KAL0003322.1"/>
    </source>
</evidence>
<sequence length="93" mass="11309">MEDAMKENPKNQLWLQNKSNREDLDYIPVFDSTVDDHAYDLLINGIEQCYWYRVLGRVFYNSDEDVDEDVDEEMDYEDDDDDEYDKLHDPHFF</sequence>
<dbReference type="AlphaFoldDB" id="A0AAW2CYB9"/>
<organism evidence="2 3">
    <name type="scientific">Lithocarpus litseifolius</name>
    <dbReference type="NCBI Taxonomy" id="425828"/>
    <lineage>
        <taxon>Eukaryota</taxon>
        <taxon>Viridiplantae</taxon>
        <taxon>Streptophyta</taxon>
        <taxon>Embryophyta</taxon>
        <taxon>Tracheophyta</taxon>
        <taxon>Spermatophyta</taxon>
        <taxon>Magnoliopsida</taxon>
        <taxon>eudicotyledons</taxon>
        <taxon>Gunneridae</taxon>
        <taxon>Pentapetalae</taxon>
        <taxon>rosids</taxon>
        <taxon>fabids</taxon>
        <taxon>Fagales</taxon>
        <taxon>Fagaceae</taxon>
        <taxon>Lithocarpus</taxon>
    </lineage>
</organism>
<dbReference type="EMBL" id="JAZDWU010000005">
    <property type="protein sequence ID" value="KAL0003322.1"/>
    <property type="molecule type" value="Genomic_DNA"/>
</dbReference>